<accession>A0AAN7LNN5</accession>
<evidence type="ECO:0000313" key="2">
    <source>
        <dbReference type="Proteomes" id="UP001346149"/>
    </source>
</evidence>
<dbReference type="EMBL" id="JAXQNO010000011">
    <property type="protein sequence ID" value="KAK4789297.1"/>
    <property type="molecule type" value="Genomic_DNA"/>
</dbReference>
<name>A0AAN7LNN5_TRANT</name>
<reference evidence="1 2" key="1">
    <citation type="journal article" date="2023" name="Hortic Res">
        <title>Pangenome of water caltrop reveals structural variations and asymmetric subgenome divergence after allopolyploidization.</title>
        <authorList>
            <person name="Zhang X."/>
            <person name="Chen Y."/>
            <person name="Wang L."/>
            <person name="Yuan Y."/>
            <person name="Fang M."/>
            <person name="Shi L."/>
            <person name="Lu R."/>
            <person name="Comes H.P."/>
            <person name="Ma Y."/>
            <person name="Chen Y."/>
            <person name="Huang G."/>
            <person name="Zhou Y."/>
            <person name="Zheng Z."/>
            <person name="Qiu Y."/>
        </authorList>
    </citation>
    <scope>NUCLEOTIDE SEQUENCE [LARGE SCALE GENOMIC DNA]</scope>
    <source>
        <strain evidence="1">F231</strain>
    </source>
</reference>
<sequence>MKWISQNTERGIRDRQFSHIQSRRILGFRVDHPRRSKNKHIAINSTECLRELIENGSLPSSWNGGNTANATESEMIEESFFTSSSSYPSSFGAPMSFGYRDGWCGDLSVGRTHVAVDYFAIIKGDFGH</sequence>
<dbReference type="Proteomes" id="UP001346149">
    <property type="component" value="Unassembled WGS sequence"/>
</dbReference>
<evidence type="ECO:0000313" key="1">
    <source>
        <dbReference type="EMBL" id="KAK4789297.1"/>
    </source>
</evidence>
<protein>
    <submittedName>
        <fullName evidence="1">Uncharacterized protein</fullName>
    </submittedName>
</protein>
<gene>
    <name evidence="1" type="ORF">SAY86_020616</name>
</gene>
<keyword evidence="2" id="KW-1185">Reference proteome</keyword>
<dbReference type="AlphaFoldDB" id="A0AAN7LNN5"/>
<organism evidence="1 2">
    <name type="scientific">Trapa natans</name>
    <name type="common">Water chestnut</name>
    <dbReference type="NCBI Taxonomy" id="22666"/>
    <lineage>
        <taxon>Eukaryota</taxon>
        <taxon>Viridiplantae</taxon>
        <taxon>Streptophyta</taxon>
        <taxon>Embryophyta</taxon>
        <taxon>Tracheophyta</taxon>
        <taxon>Spermatophyta</taxon>
        <taxon>Magnoliopsida</taxon>
        <taxon>eudicotyledons</taxon>
        <taxon>Gunneridae</taxon>
        <taxon>Pentapetalae</taxon>
        <taxon>rosids</taxon>
        <taxon>malvids</taxon>
        <taxon>Myrtales</taxon>
        <taxon>Lythraceae</taxon>
        <taxon>Trapa</taxon>
    </lineage>
</organism>
<comment type="caution">
    <text evidence="1">The sequence shown here is derived from an EMBL/GenBank/DDBJ whole genome shotgun (WGS) entry which is preliminary data.</text>
</comment>
<proteinExistence type="predicted"/>